<dbReference type="Gene3D" id="3.30.700.10">
    <property type="entry name" value="Glycoprotein, Type 4 Pilin"/>
    <property type="match status" value="1"/>
</dbReference>
<dbReference type="RefSeq" id="WP_114278299.1">
    <property type="nucleotide sequence ID" value="NZ_QPJY01000001.1"/>
</dbReference>
<proteinExistence type="inferred from homology"/>
<gene>
    <name evidence="5" type="ORF">DFQ59_101768</name>
</gene>
<keyword evidence="3" id="KW-0281">Fimbrium</keyword>
<keyword evidence="2" id="KW-0488">Methylation</keyword>
<dbReference type="OrthoDB" id="5918848at2"/>
<comment type="caution">
    <text evidence="5">The sequence shown here is derived from an EMBL/GenBank/DDBJ whole genome shotgun (WGS) entry which is preliminary data.</text>
</comment>
<sequence>MKRTQQGFTLIELMIVVAIVGILAAIAIPAYQDYIARSKVSEGLASLAEAKTTVAEYYSTNGTLAASSVSIGIDTGRTTPYTSGMTWSNAAQPVVGVFLTNINTAVNGTRVQLTGTRDSARKDIEWSCSNSGAIADQKYYPSNCRN</sequence>
<evidence type="ECO:0000256" key="4">
    <source>
        <dbReference type="SAM" id="Phobius"/>
    </source>
</evidence>
<organism evidence="5 6">
    <name type="scientific">Thioalbus denitrificans</name>
    <dbReference type="NCBI Taxonomy" id="547122"/>
    <lineage>
        <taxon>Bacteria</taxon>
        <taxon>Pseudomonadati</taxon>
        <taxon>Pseudomonadota</taxon>
        <taxon>Gammaproteobacteria</taxon>
        <taxon>Chromatiales</taxon>
        <taxon>Ectothiorhodospiraceae</taxon>
        <taxon>Thioalbus</taxon>
    </lineage>
</organism>
<dbReference type="Pfam" id="PF07963">
    <property type="entry name" value="N_methyl"/>
    <property type="match status" value="1"/>
</dbReference>
<evidence type="ECO:0000256" key="3">
    <source>
        <dbReference type="RuleBase" id="RU000389"/>
    </source>
</evidence>
<dbReference type="SUPFAM" id="SSF54523">
    <property type="entry name" value="Pili subunits"/>
    <property type="match status" value="1"/>
</dbReference>
<evidence type="ECO:0000256" key="1">
    <source>
        <dbReference type="ARBA" id="ARBA00005233"/>
    </source>
</evidence>
<accession>A0A369CK56</accession>
<dbReference type="GO" id="GO:0044096">
    <property type="term" value="C:type IV pilus"/>
    <property type="evidence" value="ECO:0007669"/>
    <property type="project" value="TreeGrafter"/>
</dbReference>
<dbReference type="Pfam" id="PF00114">
    <property type="entry name" value="Pilin"/>
    <property type="match status" value="1"/>
</dbReference>
<dbReference type="InterPro" id="IPR045584">
    <property type="entry name" value="Pilin-like"/>
</dbReference>
<dbReference type="NCBIfam" id="TIGR02532">
    <property type="entry name" value="IV_pilin_GFxxxE"/>
    <property type="match status" value="1"/>
</dbReference>
<dbReference type="InterPro" id="IPR001082">
    <property type="entry name" value="Pilin"/>
</dbReference>
<keyword evidence="4" id="KW-1133">Transmembrane helix</keyword>
<feature type="transmembrane region" description="Helical" evidence="4">
    <location>
        <begin position="7"/>
        <end position="31"/>
    </location>
</feature>
<dbReference type="GO" id="GO:0007155">
    <property type="term" value="P:cell adhesion"/>
    <property type="evidence" value="ECO:0007669"/>
    <property type="project" value="InterPro"/>
</dbReference>
<dbReference type="EMBL" id="QPJY01000001">
    <property type="protein sequence ID" value="RCX33465.1"/>
    <property type="molecule type" value="Genomic_DNA"/>
</dbReference>
<keyword evidence="4" id="KW-0812">Transmembrane</keyword>
<evidence type="ECO:0000313" key="6">
    <source>
        <dbReference type="Proteomes" id="UP000252707"/>
    </source>
</evidence>
<reference evidence="5 6" key="1">
    <citation type="submission" date="2018-07" db="EMBL/GenBank/DDBJ databases">
        <title>Genomic Encyclopedia of Type Strains, Phase IV (KMG-IV): sequencing the most valuable type-strain genomes for metagenomic binning, comparative biology and taxonomic classification.</title>
        <authorList>
            <person name="Goeker M."/>
        </authorList>
    </citation>
    <scope>NUCLEOTIDE SEQUENCE [LARGE SCALE GENOMIC DNA]</scope>
    <source>
        <strain evidence="5 6">DSM 26407</strain>
    </source>
</reference>
<dbReference type="PANTHER" id="PTHR30093">
    <property type="entry name" value="GENERAL SECRETION PATHWAY PROTEIN G"/>
    <property type="match status" value="1"/>
</dbReference>
<dbReference type="AlphaFoldDB" id="A0A369CK56"/>
<dbReference type="PANTHER" id="PTHR30093:SF34">
    <property type="entry name" value="PREPILIN PEPTIDASE-DEPENDENT PROTEIN D"/>
    <property type="match status" value="1"/>
</dbReference>
<dbReference type="GO" id="GO:0043107">
    <property type="term" value="P:type IV pilus-dependent motility"/>
    <property type="evidence" value="ECO:0007669"/>
    <property type="project" value="TreeGrafter"/>
</dbReference>
<dbReference type="PROSITE" id="PS00409">
    <property type="entry name" value="PROKAR_NTER_METHYL"/>
    <property type="match status" value="1"/>
</dbReference>
<name>A0A369CK56_9GAMM</name>
<comment type="similarity">
    <text evidence="1 3">Belongs to the N-Me-Phe pilin family.</text>
</comment>
<keyword evidence="6" id="KW-1185">Reference proteome</keyword>
<evidence type="ECO:0000256" key="2">
    <source>
        <dbReference type="ARBA" id="ARBA00022481"/>
    </source>
</evidence>
<dbReference type="InterPro" id="IPR012902">
    <property type="entry name" value="N_methyl_site"/>
</dbReference>
<evidence type="ECO:0000313" key="5">
    <source>
        <dbReference type="EMBL" id="RCX33465.1"/>
    </source>
</evidence>
<keyword evidence="4" id="KW-0472">Membrane</keyword>
<protein>
    <submittedName>
        <fullName evidence="5">Type IV pilus assembly protein PilA</fullName>
    </submittedName>
</protein>
<dbReference type="Proteomes" id="UP000252707">
    <property type="component" value="Unassembled WGS sequence"/>
</dbReference>